<name>A0A0E9Y2D8_ANGAN</name>
<evidence type="ECO:0000313" key="1">
    <source>
        <dbReference type="EMBL" id="JAI08361.1"/>
    </source>
</evidence>
<dbReference type="EMBL" id="GBXM01000217">
    <property type="protein sequence ID" value="JAI08361.1"/>
    <property type="molecule type" value="Transcribed_RNA"/>
</dbReference>
<organism evidence="1">
    <name type="scientific">Anguilla anguilla</name>
    <name type="common">European freshwater eel</name>
    <name type="synonym">Muraena anguilla</name>
    <dbReference type="NCBI Taxonomy" id="7936"/>
    <lineage>
        <taxon>Eukaryota</taxon>
        <taxon>Metazoa</taxon>
        <taxon>Chordata</taxon>
        <taxon>Craniata</taxon>
        <taxon>Vertebrata</taxon>
        <taxon>Euteleostomi</taxon>
        <taxon>Actinopterygii</taxon>
        <taxon>Neopterygii</taxon>
        <taxon>Teleostei</taxon>
        <taxon>Anguilliformes</taxon>
        <taxon>Anguillidae</taxon>
        <taxon>Anguilla</taxon>
    </lineage>
</organism>
<reference evidence="1" key="2">
    <citation type="journal article" date="2015" name="Fish Shellfish Immunol.">
        <title>Early steps in the European eel (Anguilla anguilla)-Vibrio vulnificus interaction in the gills: Role of the RtxA13 toxin.</title>
        <authorList>
            <person name="Callol A."/>
            <person name="Pajuelo D."/>
            <person name="Ebbesson L."/>
            <person name="Teles M."/>
            <person name="MacKenzie S."/>
            <person name="Amaro C."/>
        </authorList>
    </citation>
    <scope>NUCLEOTIDE SEQUENCE</scope>
</reference>
<proteinExistence type="predicted"/>
<sequence>MTPNTQLKQPSSFDGPKKQRKKLECFLTDQAFPRTRIQLNTPYTR</sequence>
<accession>A0A0E9Y2D8</accession>
<reference evidence="1" key="1">
    <citation type="submission" date="2014-11" db="EMBL/GenBank/DDBJ databases">
        <authorList>
            <person name="Amaro Gonzalez C."/>
        </authorList>
    </citation>
    <scope>NUCLEOTIDE SEQUENCE</scope>
</reference>
<protein>
    <submittedName>
        <fullName evidence="1">Uncharacterized protein</fullName>
    </submittedName>
</protein>
<dbReference type="AlphaFoldDB" id="A0A0E9Y2D8"/>